<dbReference type="InterPro" id="IPR036188">
    <property type="entry name" value="FAD/NAD-bd_sf"/>
</dbReference>
<proteinExistence type="inferred from homology"/>
<feature type="domain" description="FAD dependent oxidoreductase" evidence="3">
    <location>
        <begin position="30"/>
        <end position="441"/>
    </location>
</feature>
<dbReference type="PANTHER" id="PTHR13847:SF280">
    <property type="entry name" value="D-AMINO ACID DEHYDROGENASE"/>
    <property type="match status" value="1"/>
</dbReference>
<keyword evidence="2" id="KW-0560">Oxidoreductase</keyword>
<accession>A0ABD8FST4</accession>
<comment type="similarity">
    <text evidence="1">Belongs to the DadA oxidoreductase family.</text>
</comment>
<dbReference type="GO" id="GO:0016491">
    <property type="term" value="F:oxidoreductase activity"/>
    <property type="evidence" value="ECO:0007669"/>
    <property type="project" value="UniProtKB-KW"/>
</dbReference>
<evidence type="ECO:0000259" key="3">
    <source>
        <dbReference type="Pfam" id="PF01266"/>
    </source>
</evidence>
<dbReference type="InterPro" id="IPR006076">
    <property type="entry name" value="FAD-dep_OxRdtase"/>
</dbReference>
<evidence type="ECO:0000313" key="5">
    <source>
        <dbReference type="RefSeq" id="WP_084544913.1"/>
    </source>
</evidence>
<reference evidence="5" key="1">
    <citation type="journal article" date="1997" name="Biochemistry">
        <title>Active site plasticity in D-amino acid oxidase: a crystallographic analysis.</title>
        <authorList>
            <person name="Todone F."/>
            <person name="Vanoni M.A."/>
            <person name="Mozzarelli A."/>
            <person name="Bolognesi M."/>
            <person name="Coda A."/>
            <person name="Curti B."/>
            <person name="Mattevi A."/>
        </authorList>
    </citation>
    <scope>NUCLEOTIDE SEQUENCE</scope>
</reference>
<protein>
    <submittedName>
        <fullName evidence="5">FAD-dependent oxidoreductase</fullName>
    </submittedName>
</protein>
<reference evidence="5" key="2">
    <citation type="submission" date="2025-08" db="UniProtKB">
        <authorList>
            <consortium name="RefSeq"/>
        </authorList>
    </citation>
    <scope>IDENTIFICATION</scope>
</reference>
<evidence type="ECO:0000313" key="4">
    <source>
        <dbReference type="Proteomes" id="UP000675920"/>
    </source>
</evidence>
<evidence type="ECO:0000256" key="1">
    <source>
        <dbReference type="ARBA" id="ARBA00009410"/>
    </source>
</evidence>
<dbReference type="PANTHER" id="PTHR13847">
    <property type="entry name" value="SARCOSINE DEHYDROGENASE-RELATED"/>
    <property type="match status" value="1"/>
</dbReference>
<keyword evidence="4" id="KW-1185">Reference proteome</keyword>
<dbReference type="SUPFAM" id="SSF51905">
    <property type="entry name" value="FAD/NAD(P)-binding domain"/>
    <property type="match status" value="1"/>
</dbReference>
<name>A0ABD8FST4_9BURK</name>
<dbReference type="RefSeq" id="WP_084544913.1">
    <property type="nucleotide sequence ID" value="NZ_AXWS01000008.1"/>
</dbReference>
<dbReference type="Gene3D" id="3.50.50.60">
    <property type="entry name" value="FAD/NAD(P)-binding domain"/>
    <property type="match status" value="2"/>
</dbReference>
<dbReference type="AlphaFoldDB" id="A0ABD8FST4"/>
<dbReference type="Gene3D" id="3.30.9.10">
    <property type="entry name" value="D-Amino Acid Oxidase, subunit A, domain 2"/>
    <property type="match status" value="1"/>
</dbReference>
<dbReference type="SUPFAM" id="SSF54373">
    <property type="entry name" value="FAD-linked reductases, C-terminal domain"/>
    <property type="match status" value="1"/>
</dbReference>
<dbReference type="Pfam" id="PF01266">
    <property type="entry name" value="DAO"/>
    <property type="match status" value="1"/>
</dbReference>
<evidence type="ECO:0000256" key="2">
    <source>
        <dbReference type="ARBA" id="ARBA00023002"/>
    </source>
</evidence>
<organism evidence="4 5">
    <name type="scientific">Derxia gummosa DSM 723</name>
    <dbReference type="NCBI Taxonomy" id="1121388"/>
    <lineage>
        <taxon>Bacteria</taxon>
        <taxon>Pseudomonadati</taxon>
        <taxon>Pseudomonadota</taxon>
        <taxon>Betaproteobacteria</taxon>
        <taxon>Burkholderiales</taxon>
        <taxon>Alcaligenaceae</taxon>
        <taxon>Derxia</taxon>
    </lineage>
</organism>
<sequence length="461" mass="49863">MPARHAVRIRARPGGPIRRPPLEEEHLPMHVAVIGAGVVGVCTAHWLRAAGHDVTVIDRRANVAQETSFAPAAIAAPALAVPWSAPHMPGRWLRNWLRPHGPVVLRPGLSPANWLWLIRWLGESRARRFVANQERLRRLALLGREASLALIAEREIDSRDRAGCLRLFRSERALAAATAQLPVLADAGFIVEEASPERCREIEPALSDELPLAGGLSLPDARTGNVAWFTRQLKRALMADGVRFHFRAEVNELDVSGGRPRLRLRATPELQDPDLTWHPPSAPDTLEPDAVVLCTGTDSAGLLRRLGCSPGFVPVRGYSITLGIRRHERAPLAAVIDEATGVSITRMGNRMRVAGGVELGARRELSADGPVPEALWRVMRGWFGGAADLTCPQIWVGERALLPQGTPLLGATPHPAVFVNLAHGSHGWTVAAGAGQVLAELVSGRPAPIDLDGLTLASLRR</sequence>
<dbReference type="Proteomes" id="UP000675920">
    <property type="component" value="Unplaced"/>
</dbReference>